<dbReference type="InterPro" id="IPR003593">
    <property type="entry name" value="AAA+_ATPase"/>
</dbReference>
<dbReference type="SMART" id="SM00382">
    <property type="entry name" value="AAA"/>
    <property type="match status" value="1"/>
</dbReference>
<dbReference type="AlphaFoldDB" id="A0A133S7D6"/>
<evidence type="ECO:0000256" key="1">
    <source>
        <dbReference type="ARBA" id="ARBA00022448"/>
    </source>
</evidence>
<dbReference type="GO" id="GO:0016887">
    <property type="term" value="F:ATP hydrolysis activity"/>
    <property type="evidence" value="ECO:0007669"/>
    <property type="project" value="InterPro"/>
</dbReference>
<sequence length="252" mass="27765">MFIEVKGLHASYGDTPILHDINVSLVEGRCTGIIGPNGSGKSTLLKCLYRVVRPTKGDIIIAGKNLTSMSYRDSAKKTSVLMQHHSDALEITALDVVLMARNPYKGVFEAECDEDYAIAKTAMEETGVASFQDFYFSELSGGEQQRVMLARAIAQQTPCLILDEPTNHLDITYQLQIMNLIVNRKLTIVAAIHDLNIASMYCDDIIAMKDGQIIEKGPTKTVLTPQLIETLYGVKASVVDHNGRSIIIYERG</sequence>
<dbReference type="PATRIC" id="fig|39777.7.peg.55"/>
<dbReference type="PROSITE" id="PS50893">
    <property type="entry name" value="ABC_TRANSPORTER_2"/>
    <property type="match status" value="1"/>
</dbReference>
<feature type="domain" description="ABC transporter" evidence="4">
    <location>
        <begin position="3"/>
        <end position="235"/>
    </location>
</feature>
<dbReference type="InterPro" id="IPR017871">
    <property type="entry name" value="ABC_transporter-like_CS"/>
</dbReference>
<dbReference type="KEGG" id="vat:B7L28_08050"/>
<evidence type="ECO:0000256" key="2">
    <source>
        <dbReference type="ARBA" id="ARBA00022741"/>
    </source>
</evidence>
<reference evidence="5 6" key="1">
    <citation type="submission" date="2016-01" db="EMBL/GenBank/DDBJ databases">
        <authorList>
            <person name="Oliw E.H."/>
        </authorList>
    </citation>
    <scope>NUCLEOTIDE SEQUENCE [LARGE SCALE GENOMIC DNA]</scope>
    <source>
        <strain evidence="5 6">CMW7756B</strain>
    </source>
</reference>
<evidence type="ECO:0000256" key="3">
    <source>
        <dbReference type="ARBA" id="ARBA00022840"/>
    </source>
</evidence>
<dbReference type="FunFam" id="3.40.50.300:FF:000134">
    <property type="entry name" value="Iron-enterobactin ABC transporter ATP-binding protein"/>
    <property type="match status" value="1"/>
</dbReference>
<evidence type="ECO:0000259" key="4">
    <source>
        <dbReference type="PROSITE" id="PS50893"/>
    </source>
</evidence>
<dbReference type="EMBL" id="LRQT01000002">
    <property type="protein sequence ID" value="KXA65573.1"/>
    <property type="molecule type" value="Genomic_DNA"/>
</dbReference>
<dbReference type="Proteomes" id="UP000070226">
    <property type="component" value="Unassembled WGS sequence"/>
</dbReference>
<keyword evidence="3 5" id="KW-0067">ATP-binding</keyword>
<evidence type="ECO:0000313" key="6">
    <source>
        <dbReference type="Proteomes" id="UP000070226"/>
    </source>
</evidence>
<dbReference type="InterPro" id="IPR003439">
    <property type="entry name" value="ABC_transporter-like_ATP-bd"/>
</dbReference>
<evidence type="ECO:0000313" key="5">
    <source>
        <dbReference type="EMBL" id="KXA65573.1"/>
    </source>
</evidence>
<dbReference type="PROSITE" id="PS00211">
    <property type="entry name" value="ABC_TRANSPORTER_1"/>
    <property type="match status" value="1"/>
</dbReference>
<organism evidence="5">
    <name type="scientific">Veillonella atypica</name>
    <dbReference type="NCBI Taxonomy" id="39777"/>
    <lineage>
        <taxon>Bacteria</taxon>
        <taxon>Bacillati</taxon>
        <taxon>Bacillota</taxon>
        <taxon>Negativicutes</taxon>
        <taxon>Veillonellales</taxon>
        <taxon>Veillonellaceae</taxon>
        <taxon>Veillonella</taxon>
    </lineage>
</organism>
<dbReference type="CDD" id="cd03214">
    <property type="entry name" value="ABC_Iron-Siderophores_B12_Hemin"/>
    <property type="match status" value="1"/>
</dbReference>
<dbReference type="RefSeq" id="WP_060807040.1">
    <property type="nucleotide sequence ID" value="NZ_CACRUN010000004.1"/>
</dbReference>
<dbReference type="Pfam" id="PF00005">
    <property type="entry name" value="ABC_tran"/>
    <property type="match status" value="1"/>
</dbReference>
<dbReference type="InterPro" id="IPR027417">
    <property type="entry name" value="P-loop_NTPase"/>
</dbReference>
<keyword evidence="2" id="KW-0547">Nucleotide-binding</keyword>
<name>A0A133S7D6_9FIRM</name>
<comment type="caution">
    <text evidence="5">The sequence shown here is derived from an EMBL/GenBank/DDBJ whole genome shotgun (WGS) entry which is preliminary data.</text>
</comment>
<dbReference type="GO" id="GO:0005524">
    <property type="term" value="F:ATP binding"/>
    <property type="evidence" value="ECO:0007669"/>
    <property type="project" value="UniProtKB-KW"/>
</dbReference>
<gene>
    <name evidence="5" type="ORF">HMPREF3233_00055</name>
</gene>
<protein>
    <submittedName>
        <fullName evidence="5">Putative iron(III) dicitrate ABC transporter, ATP-binding protein FecE</fullName>
    </submittedName>
</protein>
<dbReference type="PANTHER" id="PTHR42794:SF2">
    <property type="entry name" value="ABC TRANSPORTER ATP-BINDING PROTEIN"/>
    <property type="match status" value="1"/>
</dbReference>
<dbReference type="PANTHER" id="PTHR42794">
    <property type="entry name" value="HEMIN IMPORT ATP-BINDING PROTEIN HMUV"/>
    <property type="match status" value="1"/>
</dbReference>
<dbReference type="Gene3D" id="3.40.50.300">
    <property type="entry name" value="P-loop containing nucleotide triphosphate hydrolases"/>
    <property type="match status" value="1"/>
</dbReference>
<keyword evidence="1" id="KW-0813">Transport</keyword>
<accession>A0A133S7D6</accession>
<dbReference type="SUPFAM" id="SSF52540">
    <property type="entry name" value="P-loop containing nucleoside triphosphate hydrolases"/>
    <property type="match status" value="1"/>
</dbReference>
<proteinExistence type="predicted"/>
<dbReference type="STRING" id="39777.B7L28_08050"/>